<name>A0AAP5IAE0_9CYAN</name>
<organism evidence="1 2">
    <name type="scientific">Aetokthonos hydrillicola Thurmond2011</name>
    <dbReference type="NCBI Taxonomy" id="2712845"/>
    <lineage>
        <taxon>Bacteria</taxon>
        <taxon>Bacillati</taxon>
        <taxon>Cyanobacteriota</taxon>
        <taxon>Cyanophyceae</taxon>
        <taxon>Nostocales</taxon>
        <taxon>Hapalosiphonaceae</taxon>
        <taxon>Aetokthonos</taxon>
    </lineage>
</organism>
<dbReference type="RefSeq" id="WP_243902118.1">
    <property type="nucleotide sequence ID" value="NZ_CAWQFN010000488.1"/>
</dbReference>
<evidence type="ECO:0000313" key="1">
    <source>
        <dbReference type="EMBL" id="MDR9897811.1"/>
    </source>
</evidence>
<comment type="caution">
    <text evidence="1">The sequence shown here is derived from an EMBL/GenBank/DDBJ whole genome shotgun (WGS) entry which is preliminary data.</text>
</comment>
<evidence type="ECO:0000313" key="2">
    <source>
        <dbReference type="Proteomes" id="UP000667802"/>
    </source>
</evidence>
<dbReference type="Proteomes" id="UP000667802">
    <property type="component" value="Unassembled WGS sequence"/>
</dbReference>
<reference evidence="2" key="1">
    <citation type="journal article" date="2021" name="Science">
        <title>Hunting the eagle killer: A cyanobacterial neurotoxin causes vacuolar myelinopathy.</title>
        <authorList>
            <person name="Breinlinger S."/>
            <person name="Phillips T.J."/>
            <person name="Haram B.N."/>
            <person name="Mares J."/>
            <person name="Martinez Yerena J.A."/>
            <person name="Hrouzek P."/>
            <person name="Sobotka R."/>
            <person name="Henderson W.M."/>
            <person name="Schmieder P."/>
            <person name="Williams S.M."/>
            <person name="Lauderdale J.D."/>
            <person name="Wilde H.D."/>
            <person name="Gerrin W."/>
            <person name="Kust A."/>
            <person name="Washington J.W."/>
            <person name="Wagner C."/>
            <person name="Geier B."/>
            <person name="Liebeke M."/>
            <person name="Enke H."/>
            <person name="Niedermeyer T.H.J."/>
            <person name="Wilde S.B."/>
        </authorList>
    </citation>
    <scope>NUCLEOTIDE SEQUENCE [LARGE SCALE GENOMIC DNA]</scope>
    <source>
        <strain evidence="2">Thurmond2011</strain>
    </source>
</reference>
<sequence>MSKSTEKTMSAIINQYRQLDVEFVVLNDLAKRLRTAGAKISVRKVGNIHRITMLKEPTIATVEQILGYANSASGKAIADEENQINNKAILFSNDSPDMPSSTLEPAIEGEASQPLEIATVEELKALPVKKLQELAALHKIKGRTKMNSEKLVEKLHGMVEKNQLN</sequence>
<keyword evidence="2" id="KW-1185">Reference proteome</keyword>
<dbReference type="AlphaFoldDB" id="A0AAP5IAE0"/>
<accession>A0AAP5IAE0</accession>
<gene>
    <name evidence="1" type="ORF">G7B40_025080</name>
</gene>
<dbReference type="EMBL" id="JAALHA020000014">
    <property type="protein sequence ID" value="MDR9897811.1"/>
    <property type="molecule type" value="Genomic_DNA"/>
</dbReference>
<proteinExistence type="predicted"/>
<protein>
    <submittedName>
        <fullName evidence="1">Uncharacterized protein</fullName>
    </submittedName>
</protein>